<name>A0A1W2FLE3_KIBAR</name>
<reference evidence="7 8" key="1">
    <citation type="submission" date="2017-04" db="EMBL/GenBank/DDBJ databases">
        <authorList>
            <person name="Afonso C.L."/>
            <person name="Miller P.J."/>
            <person name="Scott M.A."/>
            <person name="Spackman E."/>
            <person name="Goraichik I."/>
            <person name="Dimitrov K.M."/>
            <person name="Suarez D.L."/>
            <person name="Swayne D.E."/>
        </authorList>
    </citation>
    <scope>NUCLEOTIDE SEQUENCE [LARGE SCALE GENOMIC DNA]</scope>
    <source>
        <strain evidence="7 8">DSM 43828</strain>
    </source>
</reference>
<dbReference type="InterPro" id="IPR015168">
    <property type="entry name" value="SsuA/THI5"/>
</dbReference>
<dbReference type="EMBL" id="FWXV01000008">
    <property type="protein sequence ID" value="SMD22799.1"/>
    <property type="molecule type" value="Genomic_DNA"/>
</dbReference>
<dbReference type="OrthoDB" id="7374754at2"/>
<protein>
    <submittedName>
        <fullName evidence="7">NitT/TauT family transport system substrate-binding protein</fullName>
    </submittedName>
</protein>
<dbReference type="PROSITE" id="PS51257">
    <property type="entry name" value="PROKAR_LIPOPROTEIN"/>
    <property type="match status" value="1"/>
</dbReference>
<evidence type="ECO:0000256" key="3">
    <source>
        <dbReference type="ARBA" id="ARBA00022448"/>
    </source>
</evidence>
<dbReference type="PANTHER" id="PTHR30024">
    <property type="entry name" value="ALIPHATIC SULFONATES-BINDING PROTEIN-RELATED"/>
    <property type="match status" value="1"/>
</dbReference>
<accession>A0A1W2FLE3</accession>
<evidence type="ECO:0000256" key="5">
    <source>
        <dbReference type="SAM" id="SignalP"/>
    </source>
</evidence>
<dbReference type="Proteomes" id="UP000192674">
    <property type="component" value="Unassembled WGS sequence"/>
</dbReference>
<evidence type="ECO:0000256" key="1">
    <source>
        <dbReference type="ARBA" id="ARBA00004418"/>
    </source>
</evidence>
<proteinExistence type="inferred from homology"/>
<dbReference type="GO" id="GO:0042597">
    <property type="term" value="C:periplasmic space"/>
    <property type="evidence" value="ECO:0007669"/>
    <property type="project" value="UniProtKB-SubCell"/>
</dbReference>
<comment type="subcellular location">
    <subcellularLocation>
        <location evidence="1">Periplasm</location>
    </subcellularLocation>
</comment>
<dbReference type="RefSeq" id="WP_084431553.1">
    <property type="nucleotide sequence ID" value="NZ_FWXV01000008.1"/>
</dbReference>
<gene>
    <name evidence="7" type="ORF">SAMN05661093_07603</name>
</gene>
<dbReference type="NCBIfam" id="TIGR01728">
    <property type="entry name" value="SsuA_fam"/>
    <property type="match status" value="1"/>
</dbReference>
<dbReference type="AlphaFoldDB" id="A0A1W2FLE3"/>
<keyword evidence="3" id="KW-0813">Transport</keyword>
<dbReference type="SUPFAM" id="SSF53850">
    <property type="entry name" value="Periplasmic binding protein-like II"/>
    <property type="match status" value="1"/>
</dbReference>
<evidence type="ECO:0000256" key="4">
    <source>
        <dbReference type="ARBA" id="ARBA00022729"/>
    </source>
</evidence>
<dbReference type="GO" id="GO:0042626">
    <property type="term" value="F:ATPase-coupled transmembrane transporter activity"/>
    <property type="evidence" value="ECO:0007669"/>
    <property type="project" value="InterPro"/>
</dbReference>
<organism evidence="7 8">
    <name type="scientific">Kibdelosporangium aridum</name>
    <dbReference type="NCBI Taxonomy" id="2030"/>
    <lineage>
        <taxon>Bacteria</taxon>
        <taxon>Bacillati</taxon>
        <taxon>Actinomycetota</taxon>
        <taxon>Actinomycetes</taxon>
        <taxon>Pseudonocardiales</taxon>
        <taxon>Pseudonocardiaceae</taxon>
        <taxon>Kibdelosporangium</taxon>
    </lineage>
</organism>
<evidence type="ECO:0000313" key="7">
    <source>
        <dbReference type="EMBL" id="SMD22799.1"/>
    </source>
</evidence>
<dbReference type="Pfam" id="PF09084">
    <property type="entry name" value="NMT1"/>
    <property type="match status" value="1"/>
</dbReference>
<sequence length="324" mass="34639">MRVLRRALATVLAVTTLTPSVSACSGDDGTEVRFGYISDFNGASLLAIAEKQGLWKQHGLTAQIKVFTNGPLQIQALGAGDLDFGYIGPGAFWLPASGQSKIVTINTLTYADRVIGQPGITAMTDLRGKRVGVPEGTSGDMVLNLALRRAGMTVQDIQKVPMDPSTVVSAFVSGQIDAAGIWYPLIGTSIRPKVPGLVEVASTRQFPDTAFPTAFVARKDIDTAFSKKVITVLQAANDWRAAHPDEAISEAAALLKRDRAEVAADAANVRTMTTADLVSKTRDGTVRRWLTGLSDFFVQTGQLKSAPDPAEYYTAEQYMEASGR</sequence>
<evidence type="ECO:0000256" key="2">
    <source>
        <dbReference type="ARBA" id="ARBA00010742"/>
    </source>
</evidence>
<evidence type="ECO:0000313" key="8">
    <source>
        <dbReference type="Proteomes" id="UP000192674"/>
    </source>
</evidence>
<keyword evidence="8" id="KW-1185">Reference proteome</keyword>
<dbReference type="PANTHER" id="PTHR30024:SF47">
    <property type="entry name" value="TAURINE-BINDING PERIPLASMIC PROTEIN"/>
    <property type="match status" value="1"/>
</dbReference>
<dbReference type="GO" id="GO:0016020">
    <property type="term" value="C:membrane"/>
    <property type="evidence" value="ECO:0007669"/>
    <property type="project" value="InterPro"/>
</dbReference>
<comment type="similarity">
    <text evidence="2">Belongs to the bacterial solute-binding protein SsuA/TauA family.</text>
</comment>
<dbReference type="Gene3D" id="3.40.190.10">
    <property type="entry name" value="Periplasmic binding protein-like II"/>
    <property type="match status" value="3"/>
</dbReference>
<feature type="domain" description="SsuA/THI5-like" evidence="6">
    <location>
        <begin position="47"/>
        <end position="247"/>
    </location>
</feature>
<feature type="chain" id="PRO_5012235766" evidence="5">
    <location>
        <begin position="24"/>
        <end position="324"/>
    </location>
</feature>
<keyword evidence="4 5" id="KW-0732">Signal</keyword>
<dbReference type="InterPro" id="IPR010067">
    <property type="entry name" value="ABC_SsuA_sub-bd"/>
</dbReference>
<evidence type="ECO:0000259" key="6">
    <source>
        <dbReference type="Pfam" id="PF09084"/>
    </source>
</evidence>
<feature type="signal peptide" evidence="5">
    <location>
        <begin position="1"/>
        <end position="23"/>
    </location>
</feature>